<evidence type="ECO:0000256" key="1">
    <source>
        <dbReference type="SAM" id="MobiDB-lite"/>
    </source>
</evidence>
<feature type="non-terminal residue" evidence="2">
    <location>
        <position position="107"/>
    </location>
</feature>
<reference evidence="2" key="1">
    <citation type="submission" date="2023-05" db="EMBL/GenBank/DDBJ databases">
        <authorList>
            <person name="Stuckert A."/>
        </authorList>
    </citation>
    <scope>NUCLEOTIDE SEQUENCE</scope>
</reference>
<feature type="compositionally biased region" description="Basic and acidic residues" evidence="1">
    <location>
        <begin position="20"/>
        <end position="39"/>
    </location>
</feature>
<comment type="caution">
    <text evidence="2">The sequence shown here is derived from an EMBL/GenBank/DDBJ whole genome shotgun (WGS) entry which is preliminary data.</text>
</comment>
<keyword evidence="3" id="KW-1185">Reference proteome</keyword>
<name>A0ABN9CQU4_9NEOB</name>
<proteinExistence type="predicted"/>
<dbReference type="Proteomes" id="UP001162483">
    <property type="component" value="Unassembled WGS sequence"/>
</dbReference>
<sequence length="107" mass="11216">MGGHQCRVQGSAGQSTGVSRAEHNGSELRIGDSRAEDRGQQGGGQRSLLAGIGQGSLLAGQMKGVTPGRAENRGHSWQGREQGSLLAGQRTENRGHSWQGREQGSLL</sequence>
<dbReference type="EMBL" id="CATNWA010011306">
    <property type="protein sequence ID" value="CAI9561511.1"/>
    <property type="molecule type" value="Genomic_DNA"/>
</dbReference>
<accession>A0ABN9CQU4</accession>
<gene>
    <name evidence="2" type="ORF">SPARVUS_LOCUS5430191</name>
</gene>
<organism evidence="2 3">
    <name type="scientific">Staurois parvus</name>
    <dbReference type="NCBI Taxonomy" id="386267"/>
    <lineage>
        <taxon>Eukaryota</taxon>
        <taxon>Metazoa</taxon>
        <taxon>Chordata</taxon>
        <taxon>Craniata</taxon>
        <taxon>Vertebrata</taxon>
        <taxon>Euteleostomi</taxon>
        <taxon>Amphibia</taxon>
        <taxon>Batrachia</taxon>
        <taxon>Anura</taxon>
        <taxon>Neobatrachia</taxon>
        <taxon>Ranoidea</taxon>
        <taxon>Ranidae</taxon>
        <taxon>Staurois</taxon>
    </lineage>
</organism>
<evidence type="ECO:0000313" key="3">
    <source>
        <dbReference type="Proteomes" id="UP001162483"/>
    </source>
</evidence>
<evidence type="ECO:0000313" key="2">
    <source>
        <dbReference type="EMBL" id="CAI9561511.1"/>
    </source>
</evidence>
<feature type="region of interest" description="Disordered" evidence="1">
    <location>
        <begin position="1"/>
        <end position="107"/>
    </location>
</feature>
<protein>
    <submittedName>
        <fullName evidence="2">Uncharacterized protein</fullName>
    </submittedName>
</protein>